<evidence type="ECO:0000256" key="4">
    <source>
        <dbReference type="ARBA" id="ARBA00022982"/>
    </source>
</evidence>
<keyword evidence="4" id="KW-0249">Electron transport</keyword>
<dbReference type="AlphaFoldDB" id="A0A8I1A4L7"/>
<sequence>MAIVEITDENFDKEVQSKEAGTVLVDFWAPWCGPCRMLAPELEKVDEEMGDQLKIAKVNVDNSPETAGKFGVMSVPTLMVFKDGEMVSKMVGAQPKEQLVAWLKEYV</sequence>
<dbReference type="Proteomes" id="UP000633619">
    <property type="component" value="Unassembled WGS sequence"/>
</dbReference>
<feature type="disulfide bond" description="Redox-active" evidence="10">
    <location>
        <begin position="32"/>
        <end position="35"/>
    </location>
</feature>
<dbReference type="GO" id="GO:0005829">
    <property type="term" value="C:cytosol"/>
    <property type="evidence" value="ECO:0007669"/>
    <property type="project" value="TreeGrafter"/>
</dbReference>
<dbReference type="CDD" id="cd02947">
    <property type="entry name" value="TRX_family"/>
    <property type="match status" value="1"/>
</dbReference>
<feature type="site" description="Contributes to redox potential value" evidence="9">
    <location>
        <position position="34"/>
    </location>
</feature>
<feature type="domain" description="Thioredoxin" evidence="11">
    <location>
        <begin position="1"/>
        <end position="107"/>
    </location>
</feature>
<proteinExistence type="inferred from homology"/>
<dbReference type="PROSITE" id="PS51352">
    <property type="entry name" value="THIOREDOXIN_2"/>
    <property type="match status" value="1"/>
</dbReference>
<dbReference type="GO" id="GO:0015035">
    <property type="term" value="F:protein-disulfide reductase activity"/>
    <property type="evidence" value="ECO:0007669"/>
    <property type="project" value="UniProtKB-UniRule"/>
</dbReference>
<dbReference type="InterPro" id="IPR005746">
    <property type="entry name" value="Thioredoxin"/>
</dbReference>
<protein>
    <recommendedName>
        <fullName evidence="2 7">Thioredoxin</fullName>
    </recommendedName>
</protein>
<feature type="active site" description="Nucleophile" evidence="9">
    <location>
        <position position="35"/>
    </location>
</feature>
<dbReference type="PROSITE" id="PS00194">
    <property type="entry name" value="THIOREDOXIN_1"/>
    <property type="match status" value="1"/>
</dbReference>
<feature type="site" description="Deprotonates C-terminal active site Cys" evidence="9">
    <location>
        <position position="26"/>
    </location>
</feature>
<evidence type="ECO:0000256" key="8">
    <source>
        <dbReference type="PIRNR" id="PIRNR000077"/>
    </source>
</evidence>
<dbReference type="RefSeq" id="WP_049719804.1">
    <property type="nucleotide sequence ID" value="NZ_JACEIR010000004.1"/>
</dbReference>
<evidence type="ECO:0000256" key="9">
    <source>
        <dbReference type="PIRSR" id="PIRSR000077-1"/>
    </source>
</evidence>
<feature type="site" description="Contributes to redox potential value" evidence="9">
    <location>
        <position position="33"/>
    </location>
</feature>
<evidence type="ECO:0000313" key="13">
    <source>
        <dbReference type="Proteomes" id="UP000633619"/>
    </source>
</evidence>
<dbReference type="EMBL" id="JAECVW010000002">
    <property type="protein sequence ID" value="MBH8594724.1"/>
    <property type="molecule type" value="Genomic_DNA"/>
</dbReference>
<evidence type="ECO:0000256" key="10">
    <source>
        <dbReference type="PIRSR" id="PIRSR000077-4"/>
    </source>
</evidence>
<name>A0A8I1A4L7_THEIN</name>
<evidence type="ECO:0000256" key="7">
    <source>
        <dbReference type="NCBIfam" id="TIGR01068"/>
    </source>
</evidence>
<keyword evidence="5 10" id="KW-1015">Disulfide bond</keyword>
<dbReference type="PANTHER" id="PTHR45663:SF11">
    <property type="entry name" value="GEO12009P1"/>
    <property type="match status" value="1"/>
</dbReference>
<evidence type="ECO:0000259" key="11">
    <source>
        <dbReference type="PROSITE" id="PS51352"/>
    </source>
</evidence>
<evidence type="ECO:0000256" key="2">
    <source>
        <dbReference type="ARBA" id="ARBA00020570"/>
    </source>
</evidence>
<reference evidence="12 13" key="1">
    <citation type="submission" date="2020-12" db="EMBL/GenBank/DDBJ databases">
        <title>WGS of Thermoactinomyces spp.</title>
        <authorList>
            <person name="Cheng K."/>
        </authorList>
    </citation>
    <scope>NUCLEOTIDE SEQUENCE [LARGE SCALE GENOMIC DNA]</scope>
    <source>
        <strain evidence="13">CICC 10671\DSM 43846</strain>
    </source>
</reference>
<comment type="similarity">
    <text evidence="1 8">Belongs to the thioredoxin family.</text>
</comment>
<evidence type="ECO:0000256" key="5">
    <source>
        <dbReference type="ARBA" id="ARBA00023157"/>
    </source>
</evidence>
<keyword evidence="3" id="KW-0813">Transport</keyword>
<dbReference type="InterPro" id="IPR017937">
    <property type="entry name" value="Thioredoxin_CS"/>
</dbReference>
<evidence type="ECO:0000256" key="3">
    <source>
        <dbReference type="ARBA" id="ARBA00022448"/>
    </source>
</evidence>
<evidence type="ECO:0000256" key="6">
    <source>
        <dbReference type="ARBA" id="ARBA00023284"/>
    </source>
</evidence>
<dbReference type="PIRSF" id="PIRSF000077">
    <property type="entry name" value="Thioredoxin"/>
    <property type="match status" value="1"/>
</dbReference>
<dbReference type="InterPro" id="IPR036249">
    <property type="entry name" value="Thioredoxin-like_sf"/>
</dbReference>
<dbReference type="FunFam" id="3.40.30.10:FF:000001">
    <property type="entry name" value="Thioredoxin"/>
    <property type="match status" value="1"/>
</dbReference>
<dbReference type="PRINTS" id="PR00421">
    <property type="entry name" value="THIOREDOXIN"/>
</dbReference>
<organism evidence="12 13">
    <name type="scientific">Thermoactinomyces intermedius</name>
    <dbReference type="NCBI Taxonomy" id="2024"/>
    <lineage>
        <taxon>Bacteria</taxon>
        <taxon>Bacillati</taxon>
        <taxon>Bacillota</taxon>
        <taxon>Bacilli</taxon>
        <taxon>Bacillales</taxon>
        <taxon>Thermoactinomycetaceae</taxon>
        <taxon>Thermoactinomyces</taxon>
    </lineage>
</organism>
<dbReference type="GO" id="GO:0045454">
    <property type="term" value="P:cell redox homeostasis"/>
    <property type="evidence" value="ECO:0007669"/>
    <property type="project" value="TreeGrafter"/>
</dbReference>
<feature type="active site" description="Nucleophile" evidence="9">
    <location>
        <position position="32"/>
    </location>
</feature>
<dbReference type="NCBIfam" id="TIGR01068">
    <property type="entry name" value="thioredoxin"/>
    <property type="match status" value="1"/>
</dbReference>
<accession>A0A8I1A4L7</accession>
<evidence type="ECO:0000256" key="1">
    <source>
        <dbReference type="ARBA" id="ARBA00008987"/>
    </source>
</evidence>
<dbReference type="SUPFAM" id="SSF52833">
    <property type="entry name" value="Thioredoxin-like"/>
    <property type="match status" value="1"/>
</dbReference>
<gene>
    <name evidence="12" type="primary">trxA</name>
    <name evidence="12" type="ORF">I8U20_05195</name>
</gene>
<dbReference type="Gene3D" id="3.40.30.10">
    <property type="entry name" value="Glutaredoxin"/>
    <property type="match status" value="1"/>
</dbReference>
<dbReference type="Pfam" id="PF00085">
    <property type="entry name" value="Thioredoxin"/>
    <property type="match status" value="1"/>
</dbReference>
<comment type="caution">
    <text evidence="12">The sequence shown here is derived from an EMBL/GenBank/DDBJ whole genome shotgun (WGS) entry which is preliminary data.</text>
</comment>
<keyword evidence="6 10" id="KW-0676">Redox-active center</keyword>
<dbReference type="PANTHER" id="PTHR45663">
    <property type="entry name" value="GEO12009P1"/>
    <property type="match status" value="1"/>
</dbReference>
<keyword evidence="13" id="KW-1185">Reference proteome</keyword>
<evidence type="ECO:0000313" key="12">
    <source>
        <dbReference type="EMBL" id="MBH8594724.1"/>
    </source>
</evidence>
<dbReference type="InterPro" id="IPR013766">
    <property type="entry name" value="Thioredoxin_domain"/>
</dbReference>